<dbReference type="InterPro" id="IPR018062">
    <property type="entry name" value="HTH_AraC-typ_CS"/>
</dbReference>
<sequence>MDQYILTGIISFLSVFISFLFALFLLTVKTEHKLNNRLLACFIIFNGIDISGFFSYYFLQHEPVLEMFRGQTSLLIIPFFYLYVLSVCYADFSLKPKHLLHISPFLLANLIITPRFYLADSTARFLFLDNYNQMPEAIFLQIFILFQLTFYITAIFLVLRKYKKIYLENYTNPASVTYQWLFQFTCLLAAQYFIAALKNLLKYTDYTHIAGWVYPLVGLTALSVLCWFVLKALHHPDLFRGIDSKLKLVSDFIPDSPADMPTADQPASNLPDQDKITALRKFMEQEEPYLEPSLTIQDLAGQMKIQVRDLSILINHQLNQHFFDFINEYRIQKAMAILRDPRKNELNIQEVLYAVGFNSKSTFNFAFKKYTKQTPTQYRNSSLQTR</sequence>
<evidence type="ECO:0000256" key="4">
    <source>
        <dbReference type="SAM" id="Phobius"/>
    </source>
</evidence>
<evidence type="ECO:0000256" key="1">
    <source>
        <dbReference type="ARBA" id="ARBA00023015"/>
    </source>
</evidence>
<dbReference type="PROSITE" id="PS01124">
    <property type="entry name" value="HTH_ARAC_FAMILY_2"/>
    <property type="match status" value="1"/>
</dbReference>
<dbReference type="SUPFAM" id="SSF46689">
    <property type="entry name" value="Homeodomain-like"/>
    <property type="match status" value="1"/>
</dbReference>
<keyword evidence="4" id="KW-0812">Transmembrane</keyword>
<feature type="transmembrane region" description="Helical" evidence="4">
    <location>
        <begin position="6"/>
        <end position="26"/>
    </location>
</feature>
<evidence type="ECO:0000259" key="5">
    <source>
        <dbReference type="PROSITE" id="PS01124"/>
    </source>
</evidence>
<proteinExistence type="predicted"/>
<feature type="transmembrane region" description="Helical" evidence="4">
    <location>
        <begin position="180"/>
        <end position="197"/>
    </location>
</feature>
<feature type="domain" description="HTH araC/xylS-type" evidence="5">
    <location>
        <begin position="280"/>
        <end position="381"/>
    </location>
</feature>
<feature type="transmembrane region" description="Helical" evidence="4">
    <location>
        <begin position="99"/>
        <end position="118"/>
    </location>
</feature>
<dbReference type="GO" id="GO:0003700">
    <property type="term" value="F:DNA-binding transcription factor activity"/>
    <property type="evidence" value="ECO:0007669"/>
    <property type="project" value="InterPro"/>
</dbReference>
<dbReference type="STRING" id="1503925.TH53_00950"/>
<reference evidence="6 7" key="1">
    <citation type="submission" date="2015-01" db="EMBL/GenBank/DDBJ databases">
        <title>Draft genome sequence of Pedobacter sp. NL19 isolated from sludge of an effluent treatment pond in an abandoned uranium mine.</title>
        <authorList>
            <person name="Santos T."/>
            <person name="Caetano T."/>
            <person name="Covas C."/>
            <person name="Cruz A."/>
            <person name="Mendo S."/>
        </authorList>
    </citation>
    <scope>NUCLEOTIDE SEQUENCE [LARGE SCALE GENOMIC DNA]</scope>
    <source>
        <strain evidence="6 7">NL19</strain>
    </source>
</reference>
<dbReference type="PANTHER" id="PTHR43280">
    <property type="entry name" value="ARAC-FAMILY TRANSCRIPTIONAL REGULATOR"/>
    <property type="match status" value="1"/>
</dbReference>
<dbReference type="PROSITE" id="PS00041">
    <property type="entry name" value="HTH_ARAC_FAMILY_1"/>
    <property type="match status" value="1"/>
</dbReference>
<keyword evidence="3" id="KW-0804">Transcription</keyword>
<protein>
    <recommendedName>
        <fullName evidence="5">HTH araC/xylS-type domain-containing protein</fullName>
    </recommendedName>
</protein>
<dbReference type="Proteomes" id="UP000032049">
    <property type="component" value="Unassembled WGS sequence"/>
</dbReference>
<dbReference type="PANTHER" id="PTHR43280:SF29">
    <property type="entry name" value="ARAC-FAMILY TRANSCRIPTIONAL REGULATOR"/>
    <property type="match status" value="1"/>
</dbReference>
<dbReference type="InterPro" id="IPR018060">
    <property type="entry name" value="HTH_AraC"/>
</dbReference>
<keyword evidence="1" id="KW-0805">Transcription regulation</keyword>
<dbReference type="Gene3D" id="1.10.10.60">
    <property type="entry name" value="Homeodomain-like"/>
    <property type="match status" value="2"/>
</dbReference>
<evidence type="ECO:0000256" key="2">
    <source>
        <dbReference type="ARBA" id="ARBA00023125"/>
    </source>
</evidence>
<keyword evidence="4" id="KW-0472">Membrane</keyword>
<accession>A0A0D0FAQ4</accession>
<dbReference type="RefSeq" id="WP_041877506.1">
    <property type="nucleotide sequence ID" value="NZ_CP157278.1"/>
</dbReference>
<keyword evidence="4" id="KW-1133">Transmembrane helix</keyword>
<dbReference type="SMART" id="SM00342">
    <property type="entry name" value="HTH_ARAC"/>
    <property type="match status" value="1"/>
</dbReference>
<organism evidence="6 7">
    <name type="scientific">Pedobacter lusitanus</name>
    <dbReference type="NCBI Taxonomy" id="1503925"/>
    <lineage>
        <taxon>Bacteria</taxon>
        <taxon>Pseudomonadati</taxon>
        <taxon>Bacteroidota</taxon>
        <taxon>Sphingobacteriia</taxon>
        <taxon>Sphingobacteriales</taxon>
        <taxon>Sphingobacteriaceae</taxon>
        <taxon>Pedobacter</taxon>
    </lineage>
</organism>
<evidence type="ECO:0000313" key="6">
    <source>
        <dbReference type="EMBL" id="KIO78908.1"/>
    </source>
</evidence>
<dbReference type="EMBL" id="JXRA01000005">
    <property type="protein sequence ID" value="KIO78908.1"/>
    <property type="molecule type" value="Genomic_DNA"/>
</dbReference>
<keyword evidence="2" id="KW-0238">DNA-binding</keyword>
<feature type="transmembrane region" description="Helical" evidence="4">
    <location>
        <begin position="209"/>
        <end position="230"/>
    </location>
</feature>
<keyword evidence="7" id="KW-1185">Reference proteome</keyword>
<evidence type="ECO:0000313" key="7">
    <source>
        <dbReference type="Proteomes" id="UP000032049"/>
    </source>
</evidence>
<evidence type="ECO:0000256" key="3">
    <source>
        <dbReference type="ARBA" id="ARBA00023163"/>
    </source>
</evidence>
<dbReference type="GO" id="GO:0043565">
    <property type="term" value="F:sequence-specific DNA binding"/>
    <property type="evidence" value="ECO:0007669"/>
    <property type="project" value="InterPro"/>
</dbReference>
<feature type="transmembrane region" description="Helical" evidence="4">
    <location>
        <begin position="71"/>
        <end position="92"/>
    </location>
</feature>
<gene>
    <name evidence="6" type="ORF">TH53_00950</name>
</gene>
<feature type="transmembrane region" description="Helical" evidence="4">
    <location>
        <begin position="38"/>
        <end position="59"/>
    </location>
</feature>
<name>A0A0D0FAQ4_9SPHI</name>
<dbReference type="AlphaFoldDB" id="A0A0D0FAQ4"/>
<comment type="caution">
    <text evidence="6">The sequence shown here is derived from an EMBL/GenBank/DDBJ whole genome shotgun (WGS) entry which is preliminary data.</text>
</comment>
<feature type="transmembrane region" description="Helical" evidence="4">
    <location>
        <begin position="138"/>
        <end position="159"/>
    </location>
</feature>
<dbReference type="OrthoDB" id="9779074at2"/>
<dbReference type="Pfam" id="PF12833">
    <property type="entry name" value="HTH_18"/>
    <property type="match status" value="1"/>
</dbReference>
<dbReference type="InterPro" id="IPR009057">
    <property type="entry name" value="Homeodomain-like_sf"/>
</dbReference>